<feature type="compositionally biased region" description="Polar residues" evidence="1">
    <location>
        <begin position="415"/>
        <end position="427"/>
    </location>
</feature>
<feature type="region of interest" description="Disordered" evidence="1">
    <location>
        <begin position="1"/>
        <end position="95"/>
    </location>
</feature>
<proteinExistence type="predicted"/>
<name>A0A8H7S1F9_9FUNG</name>
<dbReference type="Pfam" id="PF08624">
    <property type="entry name" value="CRC_subunit"/>
    <property type="match status" value="1"/>
</dbReference>
<dbReference type="InterPro" id="IPR013933">
    <property type="entry name" value="CRC_Rsc7/Swp82"/>
</dbReference>
<gene>
    <name evidence="2" type="ORF">INT45_004441</name>
</gene>
<feature type="compositionally biased region" description="Low complexity" evidence="1">
    <location>
        <begin position="452"/>
        <end position="474"/>
    </location>
</feature>
<keyword evidence="3" id="KW-1185">Reference proteome</keyword>
<dbReference type="AlphaFoldDB" id="A0A8H7S1F9"/>
<feature type="compositionally biased region" description="Acidic residues" evidence="1">
    <location>
        <begin position="24"/>
        <end position="48"/>
    </location>
</feature>
<feature type="region of interest" description="Disordered" evidence="1">
    <location>
        <begin position="340"/>
        <end position="491"/>
    </location>
</feature>
<feature type="compositionally biased region" description="Low complexity" evidence="1">
    <location>
        <begin position="80"/>
        <end position="89"/>
    </location>
</feature>
<evidence type="ECO:0000313" key="3">
    <source>
        <dbReference type="Proteomes" id="UP000646827"/>
    </source>
</evidence>
<protein>
    <submittedName>
        <fullName evidence="2">Uncharacterized protein</fullName>
    </submittedName>
</protein>
<dbReference type="OrthoDB" id="5598844at2759"/>
<organism evidence="2 3">
    <name type="scientific">Circinella minor</name>
    <dbReference type="NCBI Taxonomy" id="1195481"/>
    <lineage>
        <taxon>Eukaryota</taxon>
        <taxon>Fungi</taxon>
        <taxon>Fungi incertae sedis</taxon>
        <taxon>Mucoromycota</taxon>
        <taxon>Mucoromycotina</taxon>
        <taxon>Mucoromycetes</taxon>
        <taxon>Mucorales</taxon>
        <taxon>Lichtheimiaceae</taxon>
        <taxon>Circinella</taxon>
    </lineage>
</organism>
<feature type="compositionally biased region" description="Basic residues" evidence="1">
    <location>
        <begin position="1"/>
        <end position="15"/>
    </location>
</feature>
<evidence type="ECO:0000313" key="2">
    <source>
        <dbReference type="EMBL" id="KAG2221132.1"/>
    </source>
</evidence>
<sequence length="593" mass="65166">MPKVKRKGRPPKKKTRDSTGKLEEVDDFEYTGEESDQSFGDEEVDNLSDTDSVLRGKKRGRPKVSSVPLKEERSKRQPGTPTASSASPSLDTESDYDEIGETKVDRGGNLLGARQYKVPTFNLPNRGHMLFMFSKDPAALLGFRDSFVFLKKNPKLVKVHVTDAEKGYLVQHNLLRSTFRTREVSVVTARSVFKQFGHRVLKKGRRGRDDYYYTGEIDDAEFADDHSEEEVGKEGNEKSWSPFAVSGRNNLTSNSRRINTTISNNTTTKLSASAMATTVPVINETNWMHHVALSIRNFNTQLCEYRRDNPSFFDLHTNVHQIPSSKQPLRLLYEMTEKPIKKESISPTTEDTDTNNNTTAATITTTNTTTTTTTTTIATEKQQQQNSSSKEVTTESSSSPSYTIKNNEGALPTSVPLSSTSNINSAATPAIATVQQQQQQQQQRQPINIPNTSSVPPSVPTPTVVSASTGTPSSLSVSTPTGPPMGQVQQQPGQFSMTSQQQHAIRQMQAQQAAAAGHPMYFQQMAGNRPPQVPMGGPMGVGGGVYHPQQQQQQQQMMMQHASNGGVYGVPNTSMASVPNNNPYGFMHPGGTM</sequence>
<feature type="compositionally biased region" description="Low complexity" evidence="1">
    <location>
        <begin position="354"/>
        <end position="401"/>
    </location>
</feature>
<reference evidence="2 3" key="1">
    <citation type="submission" date="2020-12" db="EMBL/GenBank/DDBJ databases">
        <title>Metabolic potential, ecology and presence of endohyphal bacteria is reflected in genomic diversity of Mucoromycotina.</title>
        <authorList>
            <person name="Muszewska A."/>
            <person name="Okrasinska A."/>
            <person name="Steczkiewicz K."/>
            <person name="Drgas O."/>
            <person name="Orlowska M."/>
            <person name="Perlinska-Lenart U."/>
            <person name="Aleksandrzak-Piekarczyk T."/>
            <person name="Szatraj K."/>
            <person name="Zielenkiewicz U."/>
            <person name="Pilsyk S."/>
            <person name="Malc E."/>
            <person name="Mieczkowski P."/>
            <person name="Kruszewska J.S."/>
            <person name="Biernat P."/>
            <person name="Pawlowska J."/>
        </authorList>
    </citation>
    <scope>NUCLEOTIDE SEQUENCE [LARGE SCALE GENOMIC DNA]</scope>
    <source>
        <strain evidence="2 3">CBS 142.35</strain>
    </source>
</reference>
<feature type="compositionally biased region" description="Low complexity" evidence="1">
    <location>
        <begin position="435"/>
        <end position="445"/>
    </location>
</feature>
<comment type="caution">
    <text evidence="2">The sequence shown here is derived from an EMBL/GenBank/DDBJ whole genome shotgun (WGS) entry which is preliminary data.</text>
</comment>
<evidence type="ECO:0000256" key="1">
    <source>
        <dbReference type="SAM" id="MobiDB-lite"/>
    </source>
</evidence>
<accession>A0A8H7S1F9</accession>
<dbReference type="Proteomes" id="UP000646827">
    <property type="component" value="Unassembled WGS sequence"/>
</dbReference>
<dbReference type="EMBL" id="JAEPRB010000118">
    <property type="protein sequence ID" value="KAG2221132.1"/>
    <property type="molecule type" value="Genomic_DNA"/>
</dbReference>